<reference evidence="1 2" key="1">
    <citation type="journal article" date="2019" name="Genome Biol. Evol.">
        <title>Insights into the evolution of the New World diploid cottons (Gossypium, subgenus Houzingenia) based on genome sequencing.</title>
        <authorList>
            <person name="Grover C.E."/>
            <person name="Arick M.A. 2nd"/>
            <person name="Thrash A."/>
            <person name="Conover J.L."/>
            <person name="Sanders W.S."/>
            <person name="Peterson D.G."/>
            <person name="Frelichowski J.E."/>
            <person name="Scheffler J.A."/>
            <person name="Scheffler B.E."/>
            <person name="Wendel J.F."/>
        </authorList>
    </citation>
    <scope>NUCLEOTIDE SEQUENCE [LARGE SCALE GENOMIC DNA]</scope>
    <source>
        <strain evidence="1">6</strain>
        <tissue evidence="1">Leaf</tissue>
    </source>
</reference>
<accession>A0A7J9IKC4</accession>
<protein>
    <submittedName>
        <fullName evidence="1">Uncharacterized protein</fullName>
    </submittedName>
</protein>
<proteinExistence type="predicted"/>
<dbReference type="EMBL" id="JABFAE010000001">
    <property type="protein sequence ID" value="MBA0822054.1"/>
    <property type="molecule type" value="Genomic_DNA"/>
</dbReference>
<dbReference type="AlphaFoldDB" id="A0A7J9IKC4"/>
<name>A0A7J9IKC4_9ROSI</name>
<evidence type="ECO:0000313" key="2">
    <source>
        <dbReference type="Proteomes" id="UP000593575"/>
    </source>
</evidence>
<comment type="caution">
    <text evidence="1">The sequence shown here is derived from an EMBL/GenBank/DDBJ whole genome shotgun (WGS) entry which is preliminary data.</text>
</comment>
<dbReference type="Proteomes" id="UP000593575">
    <property type="component" value="Unassembled WGS sequence"/>
</dbReference>
<sequence>STNKATHVLAKGRRRLLTPQYWIEEAPSTVEHAMTMNY</sequence>
<gene>
    <name evidence="1" type="ORF">Goarm_018874</name>
</gene>
<organism evidence="1 2">
    <name type="scientific">Gossypium armourianum</name>
    <dbReference type="NCBI Taxonomy" id="34283"/>
    <lineage>
        <taxon>Eukaryota</taxon>
        <taxon>Viridiplantae</taxon>
        <taxon>Streptophyta</taxon>
        <taxon>Embryophyta</taxon>
        <taxon>Tracheophyta</taxon>
        <taxon>Spermatophyta</taxon>
        <taxon>Magnoliopsida</taxon>
        <taxon>eudicotyledons</taxon>
        <taxon>Gunneridae</taxon>
        <taxon>Pentapetalae</taxon>
        <taxon>rosids</taxon>
        <taxon>malvids</taxon>
        <taxon>Malvales</taxon>
        <taxon>Malvaceae</taxon>
        <taxon>Malvoideae</taxon>
        <taxon>Gossypium</taxon>
    </lineage>
</organism>
<evidence type="ECO:0000313" key="1">
    <source>
        <dbReference type="EMBL" id="MBA0822054.1"/>
    </source>
</evidence>
<keyword evidence="2" id="KW-1185">Reference proteome</keyword>
<feature type="non-terminal residue" evidence="1">
    <location>
        <position position="1"/>
    </location>
</feature>